<comment type="caution">
    <text evidence="2">The sequence shown here is derived from an EMBL/GenBank/DDBJ whole genome shotgun (WGS) entry which is preliminary data.</text>
</comment>
<gene>
    <name evidence="2" type="ORF">CYMTET_13453</name>
</gene>
<dbReference type="AlphaFoldDB" id="A0AAE0LB18"/>
<dbReference type="Proteomes" id="UP001190700">
    <property type="component" value="Unassembled WGS sequence"/>
</dbReference>
<dbReference type="PROSITE" id="PS51257">
    <property type="entry name" value="PROKAR_LIPOPROTEIN"/>
    <property type="match status" value="1"/>
</dbReference>
<evidence type="ECO:0000313" key="2">
    <source>
        <dbReference type="EMBL" id="KAK3278613.1"/>
    </source>
</evidence>
<protein>
    <submittedName>
        <fullName evidence="2">Uncharacterized protein</fullName>
    </submittedName>
</protein>
<feature type="region of interest" description="Disordered" evidence="1">
    <location>
        <begin position="30"/>
        <end position="52"/>
    </location>
</feature>
<proteinExistence type="predicted"/>
<organism evidence="2 3">
    <name type="scientific">Cymbomonas tetramitiformis</name>
    <dbReference type="NCBI Taxonomy" id="36881"/>
    <lineage>
        <taxon>Eukaryota</taxon>
        <taxon>Viridiplantae</taxon>
        <taxon>Chlorophyta</taxon>
        <taxon>Pyramimonadophyceae</taxon>
        <taxon>Pyramimonadales</taxon>
        <taxon>Pyramimonadaceae</taxon>
        <taxon>Cymbomonas</taxon>
    </lineage>
</organism>
<evidence type="ECO:0000256" key="1">
    <source>
        <dbReference type="SAM" id="MobiDB-lite"/>
    </source>
</evidence>
<feature type="compositionally biased region" description="Low complexity" evidence="1">
    <location>
        <begin position="32"/>
        <end position="47"/>
    </location>
</feature>
<keyword evidence="3" id="KW-1185">Reference proteome</keyword>
<reference evidence="2 3" key="1">
    <citation type="journal article" date="2015" name="Genome Biol. Evol.">
        <title>Comparative Genomics of a Bacterivorous Green Alga Reveals Evolutionary Causalities and Consequences of Phago-Mixotrophic Mode of Nutrition.</title>
        <authorList>
            <person name="Burns J.A."/>
            <person name="Paasch A."/>
            <person name="Narechania A."/>
            <person name="Kim E."/>
        </authorList>
    </citation>
    <scope>NUCLEOTIDE SEQUENCE [LARGE SCALE GENOMIC DNA]</scope>
    <source>
        <strain evidence="2 3">PLY_AMNH</strain>
    </source>
</reference>
<name>A0AAE0LB18_9CHLO</name>
<sequence>MGDGSKNRCVKKHAFTGPLATACEFTESLGWSGKQPTSGSSTTPTKTFHPVGPVGLPRAEVCPQPSAWKDVLLNGVVDKHSLGSASEPPASCPAPVVEPDHRHSLLQLILRELHYGYPDGCPTPTSSGEFDPYTDSAQAFKAQRMELGPTFDSGLPL</sequence>
<evidence type="ECO:0000313" key="3">
    <source>
        <dbReference type="Proteomes" id="UP001190700"/>
    </source>
</evidence>
<accession>A0AAE0LB18</accession>
<dbReference type="EMBL" id="LGRX02005354">
    <property type="protein sequence ID" value="KAK3278613.1"/>
    <property type="molecule type" value="Genomic_DNA"/>
</dbReference>